<name>A0A9W6VJF3_9PSEU</name>
<evidence type="ECO:0000313" key="3">
    <source>
        <dbReference type="Proteomes" id="UP001165136"/>
    </source>
</evidence>
<reference evidence="2" key="1">
    <citation type="submission" date="2023-03" db="EMBL/GenBank/DDBJ databases">
        <title>Amycolatopsis taiwanensis NBRC 103393.</title>
        <authorList>
            <person name="Ichikawa N."/>
            <person name="Sato H."/>
            <person name="Tonouchi N."/>
        </authorList>
    </citation>
    <scope>NUCLEOTIDE SEQUENCE</scope>
    <source>
        <strain evidence="2">NBRC 103393</strain>
    </source>
</reference>
<evidence type="ECO:0000313" key="2">
    <source>
        <dbReference type="EMBL" id="GLY70655.1"/>
    </source>
</evidence>
<sequence>MRPYYLPPLVPALALVLMPFLPFVNSETLWFGLPPMLVWGGFWCILLTPAFLLSSRMMAGEHQDGEQ</sequence>
<evidence type="ECO:0000256" key="1">
    <source>
        <dbReference type="SAM" id="Phobius"/>
    </source>
</evidence>
<dbReference type="Proteomes" id="UP001165136">
    <property type="component" value="Unassembled WGS sequence"/>
</dbReference>
<evidence type="ECO:0008006" key="4">
    <source>
        <dbReference type="Google" id="ProtNLM"/>
    </source>
</evidence>
<dbReference type="EMBL" id="BSTI01000025">
    <property type="protein sequence ID" value="GLY70655.1"/>
    <property type="molecule type" value="Genomic_DNA"/>
</dbReference>
<dbReference type="AlphaFoldDB" id="A0A9W6VJF3"/>
<keyword evidence="1" id="KW-0472">Membrane</keyword>
<organism evidence="2 3">
    <name type="scientific">Amycolatopsis taiwanensis</name>
    <dbReference type="NCBI Taxonomy" id="342230"/>
    <lineage>
        <taxon>Bacteria</taxon>
        <taxon>Bacillati</taxon>
        <taxon>Actinomycetota</taxon>
        <taxon>Actinomycetes</taxon>
        <taxon>Pseudonocardiales</taxon>
        <taxon>Pseudonocardiaceae</taxon>
        <taxon>Amycolatopsis</taxon>
    </lineage>
</organism>
<accession>A0A9W6VJF3</accession>
<keyword evidence="1" id="KW-1133">Transmembrane helix</keyword>
<keyword evidence="1" id="KW-0812">Transmembrane</keyword>
<keyword evidence="3" id="KW-1185">Reference proteome</keyword>
<feature type="transmembrane region" description="Helical" evidence="1">
    <location>
        <begin position="36"/>
        <end position="53"/>
    </location>
</feature>
<dbReference type="RefSeq" id="WP_027943452.1">
    <property type="nucleotide sequence ID" value="NZ_BSTI01000025.1"/>
</dbReference>
<gene>
    <name evidence="2" type="ORF">Atai01_72740</name>
</gene>
<protein>
    <recommendedName>
        <fullName evidence="4">DUF3311 domain-containing protein</fullName>
    </recommendedName>
</protein>
<comment type="caution">
    <text evidence="2">The sequence shown here is derived from an EMBL/GenBank/DDBJ whole genome shotgun (WGS) entry which is preliminary data.</text>
</comment>
<proteinExistence type="predicted"/>